<evidence type="ECO:0000313" key="1">
    <source>
        <dbReference type="EMBL" id="MBB5349764.1"/>
    </source>
</evidence>
<evidence type="ECO:0008006" key="3">
    <source>
        <dbReference type="Google" id="ProtNLM"/>
    </source>
</evidence>
<keyword evidence="2" id="KW-1185">Reference proteome</keyword>
<dbReference type="GO" id="GO:0016020">
    <property type="term" value="C:membrane"/>
    <property type="evidence" value="ECO:0007669"/>
    <property type="project" value="InterPro"/>
</dbReference>
<protein>
    <recommendedName>
        <fullName evidence="3">Serine protease</fullName>
    </recommendedName>
</protein>
<gene>
    <name evidence="1" type="ORF">HNQ81_003527</name>
</gene>
<organism evidence="1 2">
    <name type="scientific">Desulfoprunum benzoelyticum</name>
    <dbReference type="NCBI Taxonomy" id="1506996"/>
    <lineage>
        <taxon>Bacteria</taxon>
        <taxon>Pseudomonadati</taxon>
        <taxon>Thermodesulfobacteriota</taxon>
        <taxon>Desulfobulbia</taxon>
        <taxon>Desulfobulbales</taxon>
        <taxon>Desulfobulbaceae</taxon>
        <taxon>Desulfoprunum</taxon>
    </lineage>
</organism>
<dbReference type="EMBL" id="JACHEO010000045">
    <property type="protein sequence ID" value="MBB5349764.1"/>
    <property type="molecule type" value="Genomic_DNA"/>
</dbReference>
<dbReference type="Gene3D" id="3.90.226.10">
    <property type="entry name" value="2-enoyl-CoA Hydratase, Chain A, domain 1"/>
    <property type="match status" value="1"/>
</dbReference>
<accession>A0A840V263</accession>
<proteinExistence type="predicted"/>
<dbReference type="PANTHER" id="PTHR35984:SF1">
    <property type="entry name" value="PERIPLASMIC SERINE PROTEASE"/>
    <property type="match status" value="1"/>
</dbReference>
<dbReference type="InterPro" id="IPR029045">
    <property type="entry name" value="ClpP/crotonase-like_dom_sf"/>
</dbReference>
<dbReference type="Pfam" id="PF01972">
    <property type="entry name" value="SDH_protease"/>
    <property type="match status" value="1"/>
</dbReference>
<dbReference type="PANTHER" id="PTHR35984">
    <property type="entry name" value="PERIPLASMIC SERINE PROTEASE"/>
    <property type="match status" value="1"/>
</dbReference>
<name>A0A840V263_9BACT</name>
<dbReference type="SUPFAM" id="SSF52096">
    <property type="entry name" value="ClpP/crotonase"/>
    <property type="match status" value="1"/>
</dbReference>
<sequence>MPNWSNLLKEINQLGSPYDILRRKYVASLAKYTGRNVICYYSGWLQKPEMGVANAVNDNDKNGLMTTINKLQVSKGLDLVLHTPGGDTAATESIVDYLWQKFQGDVRCFVPQMAMSAGTMIACSCKEIWMGKQSSLGPVDPQFGGVPAHGVIEEFTRAYNEIVNDPRTIPIWQPVIAKYGPAFIGECEKAVKWSTSLVIEWLGRNMFSGNADKDAIIAKIEKELIDHSVSFAHNRHLSNTKCNLITIELQPA</sequence>
<reference evidence="1 2" key="1">
    <citation type="submission" date="2020-08" db="EMBL/GenBank/DDBJ databases">
        <title>Genomic Encyclopedia of Type Strains, Phase IV (KMG-IV): sequencing the most valuable type-strain genomes for metagenomic binning, comparative biology and taxonomic classification.</title>
        <authorList>
            <person name="Goeker M."/>
        </authorList>
    </citation>
    <scope>NUCLEOTIDE SEQUENCE [LARGE SCALE GENOMIC DNA]</scope>
    <source>
        <strain evidence="1 2">DSM 28570</strain>
    </source>
</reference>
<comment type="caution">
    <text evidence="1">The sequence shown here is derived from an EMBL/GenBank/DDBJ whole genome shotgun (WGS) entry which is preliminary data.</text>
</comment>
<dbReference type="RefSeq" id="WP_183352647.1">
    <property type="nucleotide sequence ID" value="NZ_JACHEO010000045.1"/>
</dbReference>
<dbReference type="Proteomes" id="UP000539642">
    <property type="component" value="Unassembled WGS sequence"/>
</dbReference>
<dbReference type="InterPro" id="IPR002825">
    <property type="entry name" value="Pept_S49_ser-pept_pro"/>
</dbReference>
<dbReference type="AlphaFoldDB" id="A0A840V263"/>
<evidence type="ECO:0000313" key="2">
    <source>
        <dbReference type="Proteomes" id="UP000539642"/>
    </source>
</evidence>